<dbReference type="InterPro" id="IPR036612">
    <property type="entry name" value="KH_dom_type_1_sf"/>
</dbReference>
<dbReference type="Pfam" id="PF00013">
    <property type="entry name" value="KH_1"/>
    <property type="match status" value="1"/>
</dbReference>
<dbReference type="InterPro" id="IPR012162">
    <property type="entry name" value="PNPase"/>
</dbReference>
<organism evidence="11 12">
    <name type="scientific">Cyclotella cryptica</name>
    <dbReference type="NCBI Taxonomy" id="29204"/>
    <lineage>
        <taxon>Eukaryota</taxon>
        <taxon>Sar</taxon>
        <taxon>Stramenopiles</taxon>
        <taxon>Ochrophyta</taxon>
        <taxon>Bacillariophyta</taxon>
        <taxon>Coscinodiscophyceae</taxon>
        <taxon>Thalassiosirophycidae</taxon>
        <taxon>Stephanodiscales</taxon>
        <taxon>Stephanodiscaceae</taxon>
        <taxon>Cyclotella</taxon>
    </lineage>
</organism>
<feature type="region of interest" description="Disordered" evidence="8">
    <location>
        <begin position="98"/>
        <end position="119"/>
    </location>
</feature>
<dbReference type="FunFam" id="3.30.1370.10:FF:000001">
    <property type="entry name" value="Polyribonucleotide nucleotidyltransferase"/>
    <property type="match status" value="1"/>
</dbReference>
<dbReference type="SUPFAM" id="SSF50249">
    <property type="entry name" value="Nucleic acid-binding proteins"/>
    <property type="match status" value="1"/>
</dbReference>
<dbReference type="EMBL" id="JABMIG020000034">
    <property type="protein sequence ID" value="KAL3800161.1"/>
    <property type="molecule type" value="Genomic_DNA"/>
</dbReference>
<keyword evidence="12" id="KW-1185">Reference proteome</keyword>
<dbReference type="Pfam" id="PF01138">
    <property type="entry name" value="RNase_PH"/>
    <property type="match status" value="2"/>
</dbReference>
<dbReference type="PANTHER" id="PTHR11252">
    <property type="entry name" value="POLYRIBONUCLEOTIDE NUCLEOTIDYLTRANSFERASE"/>
    <property type="match status" value="1"/>
</dbReference>
<dbReference type="Pfam" id="PF02037">
    <property type="entry name" value="SAP"/>
    <property type="match status" value="1"/>
</dbReference>
<dbReference type="Pfam" id="PF00575">
    <property type="entry name" value="S1"/>
    <property type="match status" value="1"/>
</dbReference>
<keyword evidence="3" id="KW-0808">Transferase</keyword>
<dbReference type="InterPro" id="IPR003029">
    <property type="entry name" value="S1_domain"/>
</dbReference>
<dbReference type="SMART" id="SM00316">
    <property type="entry name" value="S1"/>
    <property type="match status" value="1"/>
</dbReference>
<comment type="similarity">
    <text evidence="1">Belongs to the polyribonucleotide nucleotidyltransferase family.</text>
</comment>
<accession>A0ABD3QJW6</accession>
<dbReference type="Gene3D" id="1.10.720.30">
    <property type="entry name" value="SAP domain"/>
    <property type="match status" value="1"/>
</dbReference>
<dbReference type="SUPFAM" id="SSF55666">
    <property type="entry name" value="Ribonuclease PH domain 2-like"/>
    <property type="match status" value="2"/>
</dbReference>
<dbReference type="SMART" id="SM00322">
    <property type="entry name" value="KH"/>
    <property type="match status" value="1"/>
</dbReference>
<keyword evidence="4" id="KW-0548">Nucleotidyltransferase</keyword>
<feature type="region of interest" description="Disordered" evidence="8">
    <location>
        <begin position="511"/>
        <end position="530"/>
    </location>
</feature>
<dbReference type="Gene3D" id="3.30.1370.10">
    <property type="entry name" value="K Homology domain, type 1"/>
    <property type="match status" value="1"/>
</dbReference>
<dbReference type="InterPro" id="IPR027408">
    <property type="entry name" value="PNPase/RNase_PH_dom_sf"/>
</dbReference>
<dbReference type="InterPro" id="IPR004088">
    <property type="entry name" value="KH_dom_type_1"/>
</dbReference>
<evidence type="ECO:0000256" key="2">
    <source>
        <dbReference type="ARBA" id="ARBA00012416"/>
    </source>
</evidence>
<dbReference type="PANTHER" id="PTHR11252:SF0">
    <property type="entry name" value="POLYRIBONUCLEOTIDE NUCLEOTIDYLTRANSFERASE 1, MITOCHONDRIAL"/>
    <property type="match status" value="1"/>
</dbReference>
<dbReference type="InterPro" id="IPR001247">
    <property type="entry name" value="ExoRNase_PH_dom1"/>
</dbReference>
<dbReference type="PROSITE" id="PS50800">
    <property type="entry name" value="SAP"/>
    <property type="match status" value="1"/>
</dbReference>
<comment type="caution">
    <text evidence="11">The sequence shown here is derived from an EMBL/GenBank/DDBJ whole genome shotgun (WGS) entry which is preliminary data.</text>
</comment>
<keyword evidence="5 7" id="KW-0694">RNA-binding</keyword>
<protein>
    <recommendedName>
        <fullName evidence="2">polyribonucleotide nucleotidyltransferase</fullName>
        <ecNumber evidence="2">2.7.7.8</ecNumber>
    </recommendedName>
    <alternativeName>
        <fullName evidence="6">Polynucleotide phosphorylase 1</fullName>
    </alternativeName>
</protein>
<evidence type="ECO:0000259" key="9">
    <source>
        <dbReference type="PROSITE" id="PS50126"/>
    </source>
</evidence>
<name>A0ABD3QJW6_9STRA</name>
<dbReference type="PROSITE" id="PS50126">
    <property type="entry name" value="S1"/>
    <property type="match status" value="1"/>
</dbReference>
<dbReference type="InterPro" id="IPR003034">
    <property type="entry name" value="SAP_dom"/>
</dbReference>
<dbReference type="Proteomes" id="UP001516023">
    <property type="component" value="Unassembled WGS sequence"/>
</dbReference>
<dbReference type="SUPFAM" id="SSF54791">
    <property type="entry name" value="Eukaryotic type KH-domain (KH-domain type I)"/>
    <property type="match status" value="1"/>
</dbReference>
<evidence type="ECO:0000259" key="10">
    <source>
        <dbReference type="PROSITE" id="PS50800"/>
    </source>
</evidence>
<evidence type="ECO:0000256" key="6">
    <source>
        <dbReference type="ARBA" id="ARBA00031451"/>
    </source>
</evidence>
<dbReference type="InterPro" id="IPR012340">
    <property type="entry name" value="NA-bd_OB-fold"/>
</dbReference>
<dbReference type="InterPro" id="IPR036361">
    <property type="entry name" value="SAP_dom_sf"/>
</dbReference>
<dbReference type="PROSITE" id="PS50084">
    <property type="entry name" value="KH_TYPE_1"/>
    <property type="match status" value="1"/>
</dbReference>
<evidence type="ECO:0000313" key="12">
    <source>
        <dbReference type="Proteomes" id="UP001516023"/>
    </source>
</evidence>
<dbReference type="GO" id="GO:0004654">
    <property type="term" value="F:polyribonucleotide nucleotidyltransferase activity"/>
    <property type="evidence" value="ECO:0007669"/>
    <property type="project" value="UniProtKB-EC"/>
</dbReference>
<dbReference type="SUPFAM" id="SSF54211">
    <property type="entry name" value="Ribosomal protein S5 domain 2-like"/>
    <property type="match status" value="2"/>
</dbReference>
<dbReference type="InterPro" id="IPR036345">
    <property type="entry name" value="ExoRNase_PH_dom2_sf"/>
</dbReference>
<sequence>MSACFRTANTRLHRLNVLRHQGTLFACNAMRTEKVRTVVHGKNTKPTETAAYAGRYFSSANSIHNFNPSAKAKRSHNIEVPPLDLLSCLDVAAGKTSSIEKFNPPTSDGTPPETPNRTSMEIPALDLISALNTHGLEDQRTSPSKESIPYYAIGDNDNIAESPTGSSQYETAASSNSTSDLTEQISQLKMKLNNKNLSNTQRRKLKHRLQRKKNHLMRVIRTRKKRNTPSILDRMITDTERSPPTITRHASKSVLPQPKVSSKGVLLPDFDSDVIQTQASGTILARSGTTSVLSTVILVPPITPTSTRIKNRSFQETLLDSIQQRNARNGSLFLPLQVEYRERYHASGKIPTHNLRRRDNTGPLSEREVLTSRAIDRTLRPWLMMGLAESKMSEEENGKALLPENIVLSCQVQSYDTRSSTLDEQRTHADPTSLAINSAVAAMYQSAYSGNATKLPIPVDAAACIKLAMKNDGTVIYDPTPDEVEECAFELLYAGTKNRVLMFEFSAKGGSAKVPPTENNESDDDTYKVDPGIPEDVVSDALRMAQEAIVPIIRHQEERRHVYQKSRDLSMEMEEESMSDDDLARVLGLSITSMSSQSDGNEVKSSSSILFSNTHAHELLDEAYSFIWSKLEPAALKSFGCDGDNSTQVPATSVHICKNRRLPSKKLRGRRETLIQNEVSRLLREVFRPENDDVASAYLSAISESDSTFLTAFTNHIHERIMQQAFRITASRGYRSDSRNLHEVRPITATAPFFPDCVHGSSQFSRGETQVLCTATISAPRDGIPIVNPYLSSLRNEGDSSESKDDEKIPIGSLRFLRSQVEMESDMNSRRVKAGRELTGDSGILSEVKRAFLHYDFPDFSTGTIKSRTGGAMNRRAIGHGNLAERAILPVLPRPDIFPYSIRLTCEVTSSNGSSSMASACGATLSLLDAGVPLIAPVAGVSVGLASDSDTLLLDITGTEDHFGNMDCKVCGTIGGITAIQCDVKNPLELEVIINALNLAKEGRHTILQEMENACVESLGGLIPRASMKSTAPRVEVIRYDPNRKRDLIGPGGSVLRQLEDRFNVTLDLSQEGRCLIFGSVETVKEAKNVILDLVGDVEVGGIYEGTVIEIKDYGAVVELLRNKEGLLHVSEIADIKGKHPGGNLGLVQEYLKVGEKVQVLCTKIDHVQGSIKLSRKKLLNKQHTHQTRTKINNYEEIESNHEYLDESENYTQYDSASKGSYQDLNDDYENHNVNGDDLWEKDDDSDDSMNSDIQQEADSYLLSLNIPQLKEKLRNAGLPVSGKKSELIERLVNNGH</sequence>
<dbReference type="Gene3D" id="3.30.230.70">
    <property type="entry name" value="GHMP Kinase, N-terminal domain"/>
    <property type="match status" value="3"/>
</dbReference>
<evidence type="ECO:0000256" key="1">
    <source>
        <dbReference type="ARBA" id="ARBA00007404"/>
    </source>
</evidence>
<dbReference type="Gene3D" id="2.40.50.140">
    <property type="entry name" value="Nucleic acid-binding proteins"/>
    <property type="match status" value="1"/>
</dbReference>
<dbReference type="GO" id="GO:0003723">
    <property type="term" value="F:RNA binding"/>
    <property type="evidence" value="ECO:0007669"/>
    <property type="project" value="UniProtKB-UniRule"/>
</dbReference>
<evidence type="ECO:0000256" key="7">
    <source>
        <dbReference type="PROSITE-ProRule" id="PRU00117"/>
    </source>
</evidence>
<evidence type="ECO:0000256" key="5">
    <source>
        <dbReference type="ARBA" id="ARBA00022884"/>
    </source>
</evidence>
<dbReference type="CDD" id="cd02393">
    <property type="entry name" value="KH-I_PNPase"/>
    <property type="match status" value="1"/>
</dbReference>
<dbReference type="EC" id="2.7.7.8" evidence="2"/>
<dbReference type="FunFam" id="2.40.50.140:FF:000189">
    <property type="entry name" value="Polyribonucleotide nucleotidyltransferase, putative"/>
    <property type="match status" value="1"/>
</dbReference>
<evidence type="ECO:0000256" key="4">
    <source>
        <dbReference type="ARBA" id="ARBA00022695"/>
    </source>
</evidence>
<dbReference type="InterPro" id="IPR020568">
    <property type="entry name" value="Ribosomal_Su5_D2-typ_SF"/>
</dbReference>
<feature type="region of interest" description="Disordered" evidence="8">
    <location>
        <begin position="155"/>
        <end position="180"/>
    </location>
</feature>
<evidence type="ECO:0000313" key="11">
    <source>
        <dbReference type="EMBL" id="KAL3800161.1"/>
    </source>
</evidence>
<feature type="domain" description="S1 motif" evidence="9">
    <location>
        <begin position="1101"/>
        <end position="1177"/>
    </location>
</feature>
<feature type="compositionally biased region" description="Polar residues" evidence="8">
    <location>
        <begin position="159"/>
        <end position="180"/>
    </location>
</feature>
<evidence type="ECO:0000256" key="8">
    <source>
        <dbReference type="SAM" id="MobiDB-lite"/>
    </source>
</evidence>
<proteinExistence type="inferred from homology"/>
<dbReference type="SUPFAM" id="SSF68906">
    <property type="entry name" value="SAP domain"/>
    <property type="match status" value="1"/>
</dbReference>
<feature type="compositionally biased region" description="Acidic residues" evidence="8">
    <location>
        <begin position="1238"/>
        <end position="1250"/>
    </location>
</feature>
<dbReference type="SMART" id="SM00513">
    <property type="entry name" value="SAP"/>
    <property type="match status" value="1"/>
</dbReference>
<gene>
    <name evidence="11" type="ORF">HJC23_001082</name>
</gene>
<reference evidence="11 12" key="1">
    <citation type="journal article" date="2020" name="G3 (Bethesda)">
        <title>Improved Reference Genome for Cyclotella cryptica CCMP332, a Model for Cell Wall Morphogenesis, Salinity Adaptation, and Lipid Production in Diatoms (Bacillariophyta).</title>
        <authorList>
            <person name="Roberts W.R."/>
            <person name="Downey K.M."/>
            <person name="Ruck E.C."/>
            <person name="Traller J.C."/>
            <person name="Alverson A.J."/>
        </authorList>
    </citation>
    <scope>NUCLEOTIDE SEQUENCE [LARGE SCALE GENOMIC DNA]</scope>
    <source>
        <strain evidence="11 12">CCMP332</strain>
    </source>
</reference>
<evidence type="ECO:0000256" key="3">
    <source>
        <dbReference type="ARBA" id="ARBA00022679"/>
    </source>
</evidence>
<dbReference type="InterPro" id="IPR004087">
    <property type="entry name" value="KH_dom"/>
</dbReference>
<feature type="region of interest" description="Disordered" evidence="8">
    <location>
        <begin position="1217"/>
        <end position="1252"/>
    </location>
</feature>
<feature type="domain" description="SAP" evidence="10">
    <location>
        <begin position="1262"/>
        <end position="1296"/>
    </location>
</feature>